<evidence type="ECO:0000256" key="6">
    <source>
        <dbReference type="SAM" id="Phobius"/>
    </source>
</evidence>
<dbReference type="OrthoDB" id="9769862at2"/>
<dbReference type="PANTHER" id="PTHR30250">
    <property type="entry name" value="PST FAMILY PREDICTED COLANIC ACID TRANSPORTER"/>
    <property type="match status" value="1"/>
</dbReference>
<evidence type="ECO:0000256" key="1">
    <source>
        <dbReference type="ARBA" id="ARBA00004651"/>
    </source>
</evidence>
<reference evidence="7 8" key="1">
    <citation type="submission" date="2019-03" db="EMBL/GenBank/DDBJ databases">
        <title>San Antonio Military Medical Center submission to MRSN (WRAIR), pending publication.</title>
        <authorList>
            <person name="Blyth D.M."/>
            <person name="Mccarthy S.L."/>
            <person name="Schall S.E."/>
            <person name="Stam J.A."/>
            <person name="Ong A.C."/>
            <person name="Mcgann P.T."/>
        </authorList>
    </citation>
    <scope>NUCLEOTIDE SEQUENCE [LARGE SCALE GENOMIC DNA]</scope>
    <source>
        <strain evidence="7 8">MRSN571793</strain>
    </source>
</reference>
<accession>A0A4Y8L1A1</accession>
<dbReference type="GO" id="GO:0009246">
    <property type="term" value="P:enterobacterial common antigen biosynthetic process"/>
    <property type="evidence" value="ECO:0007669"/>
    <property type="project" value="InterPro"/>
</dbReference>
<dbReference type="InterPro" id="IPR044550">
    <property type="entry name" value="WzxE"/>
</dbReference>
<feature type="transmembrane region" description="Helical" evidence="6">
    <location>
        <begin position="406"/>
        <end position="424"/>
    </location>
</feature>
<feature type="transmembrane region" description="Helical" evidence="6">
    <location>
        <begin position="264"/>
        <end position="283"/>
    </location>
</feature>
<keyword evidence="2" id="KW-1003">Cell membrane</keyword>
<evidence type="ECO:0000256" key="5">
    <source>
        <dbReference type="ARBA" id="ARBA00023136"/>
    </source>
</evidence>
<keyword evidence="8" id="KW-1185">Reference proteome</keyword>
<comment type="subcellular location">
    <subcellularLocation>
        <location evidence="1">Cell membrane</location>
        <topology evidence="1">Multi-pass membrane protein</topology>
    </subcellularLocation>
</comment>
<dbReference type="EMBL" id="SOML01000009">
    <property type="protein sequence ID" value="TFD95055.1"/>
    <property type="molecule type" value="Genomic_DNA"/>
</dbReference>
<evidence type="ECO:0000256" key="4">
    <source>
        <dbReference type="ARBA" id="ARBA00022989"/>
    </source>
</evidence>
<dbReference type="InterPro" id="IPR050833">
    <property type="entry name" value="Poly_Biosynth_Transport"/>
</dbReference>
<protein>
    <submittedName>
        <fullName evidence="7">O-antigen translocase</fullName>
    </submittedName>
</protein>
<dbReference type="CDD" id="cd13125">
    <property type="entry name" value="MATE_like_10"/>
    <property type="match status" value="1"/>
</dbReference>
<feature type="transmembrane region" description="Helical" evidence="6">
    <location>
        <begin position="230"/>
        <end position="252"/>
    </location>
</feature>
<feature type="transmembrane region" description="Helical" evidence="6">
    <location>
        <begin position="131"/>
        <end position="156"/>
    </location>
</feature>
<dbReference type="AlphaFoldDB" id="A0A4Y8L1A1"/>
<proteinExistence type="predicted"/>
<feature type="transmembrane region" description="Helical" evidence="6">
    <location>
        <begin position="314"/>
        <end position="339"/>
    </location>
</feature>
<organism evidence="7 8">
    <name type="scientific">Dysgonomonas capnocytophagoides</name>
    <dbReference type="NCBI Taxonomy" id="45254"/>
    <lineage>
        <taxon>Bacteria</taxon>
        <taxon>Pseudomonadati</taxon>
        <taxon>Bacteroidota</taxon>
        <taxon>Bacteroidia</taxon>
        <taxon>Bacteroidales</taxon>
        <taxon>Dysgonomonadaceae</taxon>
        <taxon>Dysgonomonas</taxon>
    </lineage>
</organism>
<feature type="transmembrane region" description="Helical" evidence="6">
    <location>
        <begin position="16"/>
        <end position="35"/>
    </location>
</feature>
<keyword evidence="5 6" id="KW-0472">Membrane</keyword>
<dbReference type="InterPro" id="IPR002797">
    <property type="entry name" value="Polysacc_synth"/>
</dbReference>
<keyword evidence="4 6" id="KW-1133">Transmembrane helix</keyword>
<feature type="transmembrane region" description="Helical" evidence="6">
    <location>
        <begin position="41"/>
        <end position="59"/>
    </location>
</feature>
<dbReference type="Pfam" id="PF01943">
    <property type="entry name" value="Polysacc_synt"/>
    <property type="match status" value="1"/>
</dbReference>
<dbReference type="PANTHER" id="PTHR30250:SF11">
    <property type="entry name" value="O-ANTIGEN TRANSPORTER-RELATED"/>
    <property type="match status" value="1"/>
</dbReference>
<dbReference type="GO" id="GO:0005886">
    <property type="term" value="C:plasma membrane"/>
    <property type="evidence" value="ECO:0007669"/>
    <property type="project" value="UniProtKB-SubCell"/>
</dbReference>
<gene>
    <name evidence="7" type="ORF">E2605_14660</name>
</gene>
<feature type="transmembrane region" description="Helical" evidence="6">
    <location>
        <begin position="436"/>
        <end position="454"/>
    </location>
</feature>
<dbReference type="Proteomes" id="UP000297861">
    <property type="component" value="Unassembled WGS sequence"/>
</dbReference>
<feature type="transmembrane region" description="Helical" evidence="6">
    <location>
        <begin position="351"/>
        <end position="371"/>
    </location>
</feature>
<dbReference type="STRING" id="1121485.GCA_000426485_02019"/>
<evidence type="ECO:0000256" key="2">
    <source>
        <dbReference type="ARBA" id="ARBA00022475"/>
    </source>
</evidence>
<comment type="caution">
    <text evidence="7">The sequence shown here is derived from an EMBL/GenBank/DDBJ whole genome shotgun (WGS) entry which is preliminary data.</text>
</comment>
<feature type="transmembrane region" description="Helical" evidence="6">
    <location>
        <begin position="103"/>
        <end position="125"/>
    </location>
</feature>
<name>A0A4Y8L1A1_9BACT</name>
<feature type="transmembrane region" description="Helical" evidence="6">
    <location>
        <begin position="383"/>
        <end position="400"/>
    </location>
</feature>
<evidence type="ECO:0000256" key="3">
    <source>
        <dbReference type="ARBA" id="ARBA00022692"/>
    </source>
</evidence>
<evidence type="ECO:0000313" key="8">
    <source>
        <dbReference type="Proteomes" id="UP000297861"/>
    </source>
</evidence>
<feature type="transmembrane region" description="Helical" evidence="6">
    <location>
        <begin position="168"/>
        <end position="185"/>
    </location>
</feature>
<feature type="transmembrane region" description="Helical" evidence="6">
    <location>
        <begin position="191"/>
        <end position="209"/>
    </location>
</feature>
<feature type="transmembrane region" description="Helical" evidence="6">
    <location>
        <begin position="460"/>
        <end position="480"/>
    </location>
</feature>
<keyword evidence="3 6" id="KW-0812">Transmembrane</keyword>
<evidence type="ECO:0000313" key="7">
    <source>
        <dbReference type="EMBL" id="TFD95055.1"/>
    </source>
</evidence>
<sequence>MKIDILQKTDNSYKRIIKSTGIFGGSQLITILIGIIRNKVIAILLGTVGAGLISVYQSILDVIKSISGFGIETSGVRDVSQSAENEDKTELYRTISTIDTWSLILALLSTVICIACAYPVSIWLFDDTTHTYQIGALSISLFFMVLAAGQTVVLQGLRQISYLVKSSIIWNIAGLIVAIPMYAYFDLNGVIPVFIAVSIGMYCSAYYYRRKLKIPKVQLSFSEIRTRGTGMLRLGFFVALAAIPTTASLFVIRAFLVNNSGLEAVGLFQAASTITNVYLSLILKSMGADFYPRLCGVIKDNSSSSRLINEQTHIVLILCAPAILALLLFSKLLLITLYSYDFIGASDVLNWQIAGTFLKVVSWPLGFILLAKGKGAVYFFTEMLYLTVYLGSAYLIYPHLGFESIGIAYFIGYIVYLPVVYIAGRKLIAFGWIKENSLLGILSLIIIGTGFASAQYYSEYSVIILVPLLIVSIIISAFRFNKILPLKSLPNLLRKKK</sequence>